<sequence length="144" mass="16192">MNQADGNHDRKRLRVLVADDSAAIRDSLSSLISRLSDVEIVGLARTGLEAYELIQSLNPDVVTLDIRMPGMSGIQVLEAIKKQQLEVTVIVLTGLAEMEYRRKCTDLGAKFFFHKSTEFEKLIEVLSDYRDRLNLQQAQIQGSI</sequence>
<dbReference type="Proteomes" id="UP000003688">
    <property type="component" value="Unassembled WGS sequence"/>
</dbReference>
<keyword evidence="1 3" id="KW-0597">Phosphoprotein</keyword>
<evidence type="ECO:0000256" key="1">
    <source>
        <dbReference type="ARBA" id="ARBA00022553"/>
    </source>
</evidence>
<dbReference type="SUPFAM" id="SSF52172">
    <property type="entry name" value="CheY-like"/>
    <property type="match status" value="1"/>
</dbReference>
<protein>
    <submittedName>
        <fullName evidence="5">Response regulator receiver protein</fullName>
    </submittedName>
</protein>
<comment type="caution">
    <text evidence="5">The sequence shown here is derived from an EMBL/GenBank/DDBJ whole genome shotgun (WGS) entry which is preliminary data.</text>
</comment>
<dbReference type="SMART" id="SM00448">
    <property type="entry name" value="REC"/>
    <property type="match status" value="1"/>
</dbReference>
<dbReference type="PANTHER" id="PTHR44591">
    <property type="entry name" value="STRESS RESPONSE REGULATOR PROTEIN 1"/>
    <property type="match status" value="1"/>
</dbReference>
<keyword evidence="6" id="KW-1185">Reference proteome</keyword>
<dbReference type="Gene3D" id="3.40.50.2300">
    <property type="match status" value="1"/>
</dbReference>
<evidence type="ECO:0000313" key="5">
    <source>
        <dbReference type="EMBL" id="EEF57195.1"/>
    </source>
</evidence>
<dbReference type="EMBL" id="ABOX02000081">
    <property type="protein sequence ID" value="EEF57195.1"/>
    <property type="molecule type" value="Genomic_DNA"/>
</dbReference>
<dbReference type="InterPro" id="IPR001789">
    <property type="entry name" value="Sig_transdc_resp-reg_receiver"/>
</dbReference>
<dbReference type="RefSeq" id="WP_007418778.1">
    <property type="nucleotide sequence ID" value="NZ_ABOX02000081.1"/>
</dbReference>
<keyword evidence="2" id="KW-0902">Two-component regulatory system</keyword>
<dbReference type="PANTHER" id="PTHR44591:SF14">
    <property type="entry name" value="PROTEIN PILG"/>
    <property type="match status" value="1"/>
</dbReference>
<organism evidence="5 6">
    <name type="scientific">Pedosphaera parvula (strain Ellin514)</name>
    <dbReference type="NCBI Taxonomy" id="320771"/>
    <lineage>
        <taxon>Bacteria</taxon>
        <taxon>Pseudomonadati</taxon>
        <taxon>Verrucomicrobiota</taxon>
        <taxon>Pedosphaerae</taxon>
        <taxon>Pedosphaerales</taxon>
        <taxon>Pedosphaeraceae</taxon>
        <taxon>Pedosphaera</taxon>
    </lineage>
</organism>
<reference evidence="5 6" key="1">
    <citation type="journal article" date="2011" name="J. Bacteriol.">
        <title>Genome sequence of 'Pedosphaera parvula' Ellin514, an aerobic Verrucomicrobial isolate from pasture soil.</title>
        <authorList>
            <person name="Kant R."/>
            <person name="van Passel M.W."/>
            <person name="Sangwan P."/>
            <person name="Palva A."/>
            <person name="Lucas S."/>
            <person name="Copeland A."/>
            <person name="Lapidus A."/>
            <person name="Glavina Del Rio T."/>
            <person name="Dalin E."/>
            <person name="Tice H."/>
            <person name="Bruce D."/>
            <person name="Goodwin L."/>
            <person name="Pitluck S."/>
            <person name="Chertkov O."/>
            <person name="Larimer F.W."/>
            <person name="Land M.L."/>
            <person name="Hauser L."/>
            <person name="Brettin T.S."/>
            <person name="Detter J.C."/>
            <person name="Han S."/>
            <person name="de Vos W.M."/>
            <person name="Janssen P.H."/>
            <person name="Smidt H."/>
        </authorList>
    </citation>
    <scope>NUCLEOTIDE SEQUENCE [LARGE SCALE GENOMIC DNA]</scope>
    <source>
        <strain evidence="5 6">Ellin514</strain>
    </source>
</reference>
<dbReference type="OrthoDB" id="9779069at2"/>
<dbReference type="Pfam" id="PF00072">
    <property type="entry name" value="Response_reg"/>
    <property type="match status" value="1"/>
</dbReference>
<name>B9XSJ5_PEDPL</name>
<dbReference type="PROSITE" id="PS50110">
    <property type="entry name" value="RESPONSE_REGULATORY"/>
    <property type="match status" value="1"/>
</dbReference>
<dbReference type="GO" id="GO:0000160">
    <property type="term" value="P:phosphorelay signal transduction system"/>
    <property type="evidence" value="ECO:0007669"/>
    <property type="project" value="UniProtKB-KW"/>
</dbReference>
<evidence type="ECO:0000259" key="4">
    <source>
        <dbReference type="PROSITE" id="PS50110"/>
    </source>
</evidence>
<dbReference type="InterPro" id="IPR050595">
    <property type="entry name" value="Bact_response_regulator"/>
</dbReference>
<gene>
    <name evidence="5" type="ORF">Cflav_PD0202</name>
</gene>
<evidence type="ECO:0000256" key="2">
    <source>
        <dbReference type="ARBA" id="ARBA00023012"/>
    </source>
</evidence>
<accession>B9XSJ5</accession>
<feature type="modified residue" description="4-aspartylphosphate" evidence="3">
    <location>
        <position position="65"/>
    </location>
</feature>
<dbReference type="InterPro" id="IPR011006">
    <property type="entry name" value="CheY-like_superfamily"/>
</dbReference>
<feature type="domain" description="Response regulatory" evidence="4">
    <location>
        <begin position="14"/>
        <end position="130"/>
    </location>
</feature>
<dbReference type="STRING" id="320771.Cflav_PD0202"/>
<evidence type="ECO:0000256" key="3">
    <source>
        <dbReference type="PROSITE-ProRule" id="PRU00169"/>
    </source>
</evidence>
<dbReference type="AlphaFoldDB" id="B9XSJ5"/>
<evidence type="ECO:0000313" key="6">
    <source>
        <dbReference type="Proteomes" id="UP000003688"/>
    </source>
</evidence>
<proteinExistence type="predicted"/>